<organism evidence="2">
    <name type="scientific">Amphimedon queenslandica</name>
    <name type="common">Sponge</name>
    <dbReference type="NCBI Taxonomy" id="400682"/>
    <lineage>
        <taxon>Eukaryota</taxon>
        <taxon>Metazoa</taxon>
        <taxon>Porifera</taxon>
        <taxon>Demospongiae</taxon>
        <taxon>Heteroscleromorpha</taxon>
        <taxon>Haplosclerida</taxon>
        <taxon>Niphatidae</taxon>
        <taxon>Amphimedon</taxon>
    </lineage>
</organism>
<dbReference type="InterPro" id="IPR011604">
    <property type="entry name" value="PDDEXK-like_dom_sf"/>
</dbReference>
<dbReference type="CDD" id="cd22343">
    <property type="entry name" value="PDDEXK_lambda_exonuclease-like"/>
    <property type="match status" value="1"/>
</dbReference>
<dbReference type="PANTHER" id="PTHR46609">
    <property type="entry name" value="EXONUCLEASE, PHAGE-TYPE/RECB, C-TERMINAL DOMAIN-CONTAINING PROTEIN"/>
    <property type="match status" value="1"/>
</dbReference>
<feature type="region of interest" description="Disordered" evidence="1">
    <location>
        <begin position="1"/>
        <end position="68"/>
    </location>
</feature>
<dbReference type="EnsemblMetazoa" id="Aqu2.1.24703_001">
    <property type="protein sequence ID" value="Aqu2.1.24703_001"/>
    <property type="gene ID" value="Aqu2.1.24703"/>
</dbReference>
<dbReference type="PANTHER" id="PTHR46609:SF8">
    <property type="entry name" value="YQAJ VIRAL RECOMBINASE DOMAIN-CONTAINING PROTEIN"/>
    <property type="match status" value="1"/>
</dbReference>
<feature type="compositionally biased region" description="Basic and acidic residues" evidence="1">
    <location>
        <begin position="34"/>
        <end position="48"/>
    </location>
</feature>
<sequence>MDSSKDSGDDSTGFFQSHHSSDDPTGFFQSHPNDTGRKRSCAESDHSNETYQVTPSKKKKGPRISTLSRKRKIALAMARKIKEIYRTVAATTEATAPQLEPEAAAHCSHSNEDPCLACSPDGLVDYIDTDGHQHSGLVEYNSPFTLADQKLSPIKGCSNSAFCITLVDNTPILKTSHPYYYQVQGAMEITGCQWCDFLIWTPSGTSVQRITADKKFWKEIYDKLKDFYYQAILPELALPRYPSKQPIHKPFLAED</sequence>
<dbReference type="InterPro" id="IPR051703">
    <property type="entry name" value="NF-kappa-B_Signaling_Reg"/>
</dbReference>
<dbReference type="STRING" id="400682.A0A1X7UAM1"/>
<feature type="compositionally biased region" description="Basic residues" evidence="1">
    <location>
        <begin position="56"/>
        <end position="68"/>
    </location>
</feature>
<protein>
    <submittedName>
        <fullName evidence="2">Uncharacterized protein</fullName>
    </submittedName>
</protein>
<dbReference type="InParanoid" id="A0A1X7UAM1"/>
<dbReference type="AlphaFoldDB" id="A0A1X7UAM1"/>
<proteinExistence type="predicted"/>
<name>A0A1X7UAM1_AMPQE</name>
<dbReference type="Gene3D" id="3.90.320.10">
    <property type="match status" value="1"/>
</dbReference>
<dbReference type="SUPFAM" id="SSF52980">
    <property type="entry name" value="Restriction endonuclease-like"/>
    <property type="match status" value="1"/>
</dbReference>
<accession>A0A1X7UAM1</accession>
<reference evidence="2" key="1">
    <citation type="submission" date="2017-05" db="UniProtKB">
        <authorList>
            <consortium name="EnsemblMetazoa"/>
        </authorList>
    </citation>
    <scope>IDENTIFICATION</scope>
</reference>
<dbReference type="GO" id="GO:0006281">
    <property type="term" value="P:DNA repair"/>
    <property type="evidence" value="ECO:0007669"/>
    <property type="project" value="UniProtKB-ARBA"/>
</dbReference>
<dbReference type="InterPro" id="IPR011335">
    <property type="entry name" value="Restrct_endonuc-II-like"/>
</dbReference>
<evidence type="ECO:0000313" key="2">
    <source>
        <dbReference type="EnsemblMetazoa" id="Aqu2.1.24703_001"/>
    </source>
</evidence>
<evidence type="ECO:0000256" key="1">
    <source>
        <dbReference type="SAM" id="MobiDB-lite"/>
    </source>
</evidence>